<dbReference type="Gene3D" id="3.40.50.300">
    <property type="entry name" value="P-loop containing nucleotide triphosphate hydrolases"/>
    <property type="match status" value="1"/>
</dbReference>
<proteinExistence type="predicted"/>
<accession>A0A090SAX8</accession>
<protein>
    <submittedName>
        <fullName evidence="2">ABC-type multidrug transport system ATPase component</fullName>
    </submittedName>
</protein>
<comment type="caution">
    <text evidence="2">The sequence shown here is derived from an EMBL/GenBank/DDBJ whole genome shotgun (WGS) entry which is preliminary data.</text>
</comment>
<dbReference type="EMBL" id="BBMR01000001">
    <property type="protein sequence ID" value="GAL16717.1"/>
    <property type="molecule type" value="Genomic_DNA"/>
</dbReference>
<dbReference type="Pfam" id="PF00005">
    <property type="entry name" value="ABC_tran"/>
    <property type="match status" value="1"/>
</dbReference>
<reference evidence="2 3" key="2">
    <citation type="submission" date="2014-09" db="EMBL/GenBank/DDBJ databases">
        <authorList>
            <consortium name="NBRP consortium"/>
            <person name="Sawabe T."/>
            <person name="Meirelles P."/>
            <person name="Nakanishi M."/>
            <person name="Sayaka M."/>
            <person name="Hattori M."/>
            <person name="Ohkuma M."/>
        </authorList>
    </citation>
    <scope>NUCLEOTIDE SEQUENCE [LARGE SCALE GENOMIC DNA]</scope>
    <source>
        <strain evidence="3">JCM19235</strain>
    </source>
</reference>
<reference evidence="2 3" key="1">
    <citation type="submission" date="2014-09" db="EMBL/GenBank/DDBJ databases">
        <title>Vibrio maritimus JCM 19235. (C45) whole genome shotgun sequence.</title>
        <authorList>
            <person name="Sawabe T."/>
            <person name="Meirelles P."/>
            <person name="Nakanishi M."/>
            <person name="Sayaka M."/>
            <person name="Hattori M."/>
            <person name="Ohkuma M."/>
        </authorList>
    </citation>
    <scope>NUCLEOTIDE SEQUENCE [LARGE SCALE GENOMIC DNA]</scope>
    <source>
        <strain evidence="3">JCM19235</strain>
    </source>
</reference>
<dbReference type="Proteomes" id="UP000029228">
    <property type="component" value="Unassembled WGS sequence"/>
</dbReference>
<dbReference type="InterPro" id="IPR027417">
    <property type="entry name" value="P-loop_NTPase"/>
</dbReference>
<organism evidence="2 3">
    <name type="scientific">Vibrio maritimus</name>
    <dbReference type="NCBI Taxonomy" id="990268"/>
    <lineage>
        <taxon>Bacteria</taxon>
        <taxon>Pseudomonadati</taxon>
        <taxon>Pseudomonadota</taxon>
        <taxon>Gammaproteobacteria</taxon>
        <taxon>Vibrionales</taxon>
        <taxon>Vibrionaceae</taxon>
        <taxon>Vibrio</taxon>
    </lineage>
</organism>
<dbReference type="STRING" id="990268.JCM19235_5266"/>
<evidence type="ECO:0000313" key="3">
    <source>
        <dbReference type="Proteomes" id="UP000029228"/>
    </source>
</evidence>
<evidence type="ECO:0000313" key="2">
    <source>
        <dbReference type="EMBL" id="GAL16717.1"/>
    </source>
</evidence>
<dbReference type="InterPro" id="IPR003439">
    <property type="entry name" value="ABC_transporter-like_ATP-bd"/>
</dbReference>
<keyword evidence="3" id="KW-1185">Reference proteome</keyword>
<dbReference type="GO" id="GO:0016887">
    <property type="term" value="F:ATP hydrolysis activity"/>
    <property type="evidence" value="ECO:0007669"/>
    <property type="project" value="InterPro"/>
</dbReference>
<gene>
    <name evidence="2" type="ORF">JCM19235_5266</name>
</gene>
<dbReference type="PANTHER" id="PTHR43038:SF3">
    <property type="entry name" value="ABC TRANSPORTER G FAMILY MEMBER 20 ISOFORM X1"/>
    <property type="match status" value="1"/>
</dbReference>
<dbReference type="GO" id="GO:0005524">
    <property type="term" value="F:ATP binding"/>
    <property type="evidence" value="ECO:0007669"/>
    <property type="project" value="InterPro"/>
</dbReference>
<dbReference type="PANTHER" id="PTHR43038">
    <property type="entry name" value="ATP-BINDING CASSETTE, SUB-FAMILY H, MEMBER 1"/>
    <property type="match status" value="1"/>
</dbReference>
<feature type="domain" description="ABC transporter" evidence="1">
    <location>
        <begin position="22"/>
        <end position="73"/>
    </location>
</feature>
<name>A0A090SAX8_9VIBR</name>
<dbReference type="AlphaFoldDB" id="A0A090SAX8"/>
<dbReference type="SUPFAM" id="SSF52540">
    <property type="entry name" value="P-loop containing nucleoside triphosphate hydrolases"/>
    <property type="match status" value="1"/>
</dbReference>
<evidence type="ECO:0000259" key="1">
    <source>
        <dbReference type="Pfam" id="PF00005"/>
    </source>
</evidence>
<sequence>MTDIAVTATNLVKKFGDFTAINGINLSVPKGSIYGFLGPNGCGKSTTIRMLTGLLSPTEGEVNVLGLQIPEQSEALDSRSAT</sequence>